<dbReference type="Proteomes" id="UP000681425">
    <property type="component" value="Chromosome"/>
</dbReference>
<evidence type="ECO:0000313" key="2">
    <source>
        <dbReference type="Proteomes" id="UP000681425"/>
    </source>
</evidence>
<organism evidence="1 2">
    <name type="scientific">Sphingobium phenoxybenzoativorans</name>
    <dbReference type="NCBI Taxonomy" id="1592790"/>
    <lineage>
        <taxon>Bacteria</taxon>
        <taxon>Pseudomonadati</taxon>
        <taxon>Pseudomonadota</taxon>
        <taxon>Alphaproteobacteria</taxon>
        <taxon>Sphingomonadales</taxon>
        <taxon>Sphingomonadaceae</taxon>
        <taxon>Sphingobium</taxon>
    </lineage>
</organism>
<proteinExistence type="predicted"/>
<dbReference type="AlphaFoldDB" id="A0A975Q044"/>
<protein>
    <submittedName>
        <fullName evidence="1">Uncharacterized protein</fullName>
    </submittedName>
</protein>
<keyword evidence="2" id="KW-1185">Reference proteome</keyword>
<evidence type="ECO:0000313" key="1">
    <source>
        <dbReference type="EMBL" id="QUT04359.1"/>
    </source>
</evidence>
<sequence>MRKIVCFGNSHTMALSQAVSLREYNKSILEIYWLKNKSKESERGDITEIEAIDIISNLGVNDIITISIIGTYHNIVGLLKHDTPFDFLLKDGDDIYASDDIAVIPYNAIRDEFDLIINSNQSIEKLIKAGSCPTYLLATPPPKEDNSFMAKCTKKYRGRPLNEALINDAHIRLRLWTLEMQRIEIWCQKIGAKWLFPPQQAITNNGYLKPEYYADDITHANARYGELVLQQIEAL</sequence>
<dbReference type="KEGG" id="spph:KFK14_14940"/>
<accession>A0A975Q044</accession>
<dbReference type="RefSeq" id="WP_212608189.1">
    <property type="nucleotide sequence ID" value="NZ_CP073910.1"/>
</dbReference>
<gene>
    <name evidence="1" type="ORF">KFK14_14940</name>
</gene>
<name>A0A975Q044_9SPHN</name>
<reference evidence="1" key="1">
    <citation type="submission" date="2021-04" db="EMBL/GenBank/DDBJ databases">
        <title>Isolation of p-tert-butylphenol degrading bacteria Sphingobium phenoxybenzoativorans Tas13 from active sludge.</title>
        <authorList>
            <person name="Li Y."/>
        </authorList>
    </citation>
    <scope>NUCLEOTIDE SEQUENCE</scope>
    <source>
        <strain evidence="1">Tas13</strain>
    </source>
</reference>
<dbReference type="EMBL" id="CP073910">
    <property type="protein sequence ID" value="QUT04359.1"/>
    <property type="molecule type" value="Genomic_DNA"/>
</dbReference>